<dbReference type="SUPFAM" id="SSF56300">
    <property type="entry name" value="Metallo-dependent phosphatases"/>
    <property type="match status" value="1"/>
</dbReference>
<reference evidence="2" key="1">
    <citation type="submission" date="2020-03" db="EMBL/GenBank/DDBJ databases">
        <title>The deep terrestrial virosphere.</title>
        <authorList>
            <person name="Holmfeldt K."/>
            <person name="Nilsson E."/>
            <person name="Simone D."/>
            <person name="Lopez-Fernandez M."/>
            <person name="Wu X."/>
            <person name="de Brujin I."/>
            <person name="Lundin D."/>
            <person name="Andersson A."/>
            <person name="Bertilsson S."/>
            <person name="Dopson M."/>
        </authorList>
    </citation>
    <scope>NUCLEOTIDE SEQUENCE</scope>
    <source>
        <strain evidence="2">MM415A02607</strain>
        <strain evidence="1">MM415B01502</strain>
    </source>
</reference>
<evidence type="ECO:0000313" key="2">
    <source>
        <dbReference type="EMBL" id="QJA72796.1"/>
    </source>
</evidence>
<dbReference type="InterPro" id="IPR029052">
    <property type="entry name" value="Metallo-depent_PP-like"/>
</dbReference>
<dbReference type="AlphaFoldDB" id="A0A6M3JS56"/>
<gene>
    <name evidence="2" type="ORF">MM415A02607_0002</name>
    <name evidence="1" type="ORF">MM415B01502_0007</name>
</gene>
<dbReference type="EMBL" id="MT141979">
    <property type="protein sequence ID" value="QJA72796.1"/>
    <property type="molecule type" value="Genomic_DNA"/>
</dbReference>
<name>A0A6M3JS56_9ZZZZ</name>
<dbReference type="EMBL" id="MT141308">
    <property type="protein sequence ID" value="QJA58094.1"/>
    <property type="molecule type" value="Genomic_DNA"/>
</dbReference>
<accession>A0A6M3JS56</accession>
<sequence length="320" mass="36607">MAIPRRNVTKLIKSKPTAILTSDWHIRPDVPECRTDDFQAVQWRKVQFVLDLAKGHDVPIVLGGDISGNSPQWPNWLLEKFSGLVRASRVRILAIPGQHDLPGHNWDRWRESGYGVLVSTGIIVRFYHEAEISGYLGYGIPFGRIGDGDQIYALSKIQADLLVLHVLTLESRKMEWEQNQWTADGLLDSAPNVRCILTGDNHKPFVRRLDGRLLVNPGSLMRTKSDQIDYRPRVYLWHAEENEVVPVYIPIEQGVVSHEAVEKRKDFDERQVAYVERLKKGYEIGLSYEDNLKDSFTADPVEVTVVERVWDAVDEGRVMK</sequence>
<evidence type="ECO:0000313" key="1">
    <source>
        <dbReference type="EMBL" id="QJA58094.1"/>
    </source>
</evidence>
<dbReference type="Gene3D" id="3.60.21.10">
    <property type="match status" value="1"/>
</dbReference>
<protein>
    <submittedName>
        <fullName evidence="2">Putative calcineurin-like phosphoesterase</fullName>
    </submittedName>
</protein>
<proteinExistence type="predicted"/>
<organism evidence="2">
    <name type="scientific">viral metagenome</name>
    <dbReference type="NCBI Taxonomy" id="1070528"/>
    <lineage>
        <taxon>unclassified sequences</taxon>
        <taxon>metagenomes</taxon>
        <taxon>organismal metagenomes</taxon>
    </lineage>
</organism>